<dbReference type="EMBL" id="MCAS01000034">
    <property type="protein sequence ID" value="RKF38449.1"/>
    <property type="molecule type" value="Genomic_DNA"/>
</dbReference>
<dbReference type="Pfam" id="PF00480">
    <property type="entry name" value="ROK"/>
    <property type="match status" value="1"/>
</dbReference>
<dbReference type="InterPro" id="IPR000600">
    <property type="entry name" value="ROK"/>
</dbReference>
<dbReference type="Proteomes" id="UP000283709">
    <property type="component" value="Unassembled WGS sequence"/>
</dbReference>
<dbReference type="RefSeq" id="WP_183081467.1">
    <property type="nucleotide sequence ID" value="NZ_MCAS01000034.1"/>
</dbReference>
<dbReference type="InterPro" id="IPR043129">
    <property type="entry name" value="ATPase_NBD"/>
</dbReference>
<sequence>MHAHRKNSRPTVTVTRGPAFVRQGNEWAIYQHLLSLAPASSPQLAQSTGLSKVTVSAALGNLERLGIVEQTGVRGGSAGRSPRLYAPRARAGFVVAIDIGAEWIRGAVADLTGTVVARLEKRTAARVERLVARIVELVGAMLEEQHISKSEVLATVLGSPGVLDAESDRLRLAPNLPDLERAGLIPSLREALDTDLLVENDINLATLGEQQHGLGRGVDNFVFMWVGTGVGLGIIADGRLHRGAHGFAGEIAVLPAAPVVGSKSDGIYRPMFEVSAAAKGIVAHAQRLGLEVANAEAVFVAAHAGDPRALDCVAEEARQLSWGLASIIPILDPKLVVLGGGIGRSGALLLPTIRAHLADWLPIPVPEFAVSATATDAVLLGAIVLGVERGRLRAFERLGYATS</sequence>
<dbReference type="SUPFAM" id="SSF53067">
    <property type="entry name" value="Actin-like ATPase domain"/>
    <property type="match status" value="1"/>
</dbReference>
<dbReference type="AlphaFoldDB" id="A0A420FZR1"/>
<proteinExistence type="inferred from homology"/>
<evidence type="ECO:0000256" key="1">
    <source>
        <dbReference type="ARBA" id="ARBA00006479"/>
    </source>
</evidence>
<organism evidence="2 3">
    <name type="scientific">Paraburkholderia fungorum</name>
    <dbReference type="NCBI Taxonomy" id="134537"/>
    <lineage>
        <taxon>Bacteria</taxon>
        <taxon>Pseudomonadati</taxon>
        <taxon>Pseudomonadota</taxon>
        <taxon>Betaproteobacteria</taxon>
        <taxon>Burkholderiales</taxon>
        <taxon>Burkholderiaceae</taxon>
        <taxon>Paraburkholderia</taxon>
    </lineage>
</organism>
<dbReference type="PANTHER" id="PTHR18964:SF149">
    <property type="entry name" value="BIFUNCTIONAL UDP-N-ACETYLGLUCOSAMINE 2-EPIMERASE_N-ACETYLMANNOSAMINE KINASE"/>
    <property type="match status" value="1"/>
</dbReference>
<comment type="caution">
    <text evidence="2">The sequence shown here is derived from an EMBL/GenBank/DDBJ whole genome shotgun (WGS) entry which is preliminary data.</text>
</comment>
<evidence type="ECO:0000313" key="3">
    <source>
        <dbReference type="Proteomes" id="UP000283709"/>
    </source>
</evidence>
<gene>
    <name evidence="2" type="ORF">BCY88_07535</name>
</gene>
<evidence type="ECO:0000313" key="2">
    <source>
        <dbReference type="EMBL" id="RKF38449.1"/>
    </source>
</evidence>
<dbReference type="Gene3D" id="3.30.420.40">
    <property type="match status" value="2"/>
</dbReference>
<dbReference type="Gene3D" id="1.10.10.10">
    <property type="entry name" value="Winged helix-like DNA-binding domain superfamily/Winged helix DNA-binding domain"/>
    <property type="match status" value="1"/>
</dbReference>
<accession>A0A420FZR1</accession>
<dbReference type="CDD" id="cd23763">
    <property type="entry name" value="ASKHA_ATPase_ROK"/>
    <property type="match status" value="1"/>
</dbReference>
<name>A0A420FZR1_9BURK</name>
<dbReference type="InterPro" id="IPR036388">
    <property type="entry name" value="WH-like_DNA-bd_sf"/>
</dbReference>
<dbReference type="SUPFAM" id="SSF46785">
    <property type="entry name" value="Winged helix' DNA-binding domain"/>
    <property type="match status" value="1"/>
</dbReference>
<protein>
    <recommendedName>
        <fullName evidence="4">Sugar kinase of the NBD/HSP70 family, may contain an N-terminal HTH domain</fullName>
    </recommendedName>
</protein>
<dbReference type="InterPro" id="IPR036390">
    <property type="entry name" value="WH_DNA-bd_sf"/>
</dbReference>
<dbReference type="PANTHER" id="PTHR18964">
    <property type="entry name" value="ROK (REPRESSOR, ORF, KINASE) FAMILY"/>
    <property type="match status" value="1"/>
</dbReference>
<reference evidence="2 3" key="1">
    <citation type="submission" date="2016-07" db="EMBL/GenBank/DDBJ databases">
        <title>Genome analysis of Burkholderia fungorum ES3-20.</title>
        <authorList>
            <person name="Xu D."/>
            <person name="Yao R."/>
            <person name="Zheng S."/>
        </authorList>
    </citation>
    <scope>NUCLEOTIDE SEQUENCE [LARGE SCALE GENOMIC DNA]</scope>
    <source>
        <strain evidence="2 3">ES3-20</strain>
    </source>
</reference>
<comment type="similarity">
    <text evidence="1">Belongs to the ROK (NagC/XylR) family.</text>
</comment>
<evidence type="ECO:0008006" key="4">
    <source>
        <dbReference type="Google" id="ProtNLM"/>
    </source>
</evidence>